<evidence type="ECO:0000313" key="3">
    <source>
        <dbReference type="Proteomes" id="UP000218702"/>
    </source>
</evidence>
<dbReference type="AlphaFoldDB" id="A0A1Z4UZZ6"/>
<protein>
    <submittedName>
        <fullName evidence="2">Family 2 glycosyl transferase</fullName>
    </submittedName>
</protein>
<feature type="domain" description="Glycosyltransferase 2-like" evidence="1">
    <location>
        <begin position="6"/>
        <end position="132"/>
    </location>
</feature>
<evidence type="ECO:0000313" key="2">
    <source>
        <dbReference type="EMBL" id="BAZ84754.1"/>
    </source>
</evidence>
<dbReference type="EMBL" id="AP018316">
    <property type="protein sequence ID" value="BAZ84754.1"/>
    <property type="molecule type" value="Genomic_DNA"/>
</dbReference>
<dbReference type="OrthoDB" id="508564at2"/>
<keyword evidence="2" id="KW-0808">Transferase</keyword>
<dbReference type="PANTHER" id="PTHR22916">
    <property type="entry name" value="GLYCOSYLTRANSFERASE"/>
    <property type="match status" value="1"/>
</dbReference>
<reference evidence="2 3" key="1">
    <citation type="submission" date="2017-06" db="EMBL/GenBank/DDBJ databases">
        <title>Genome sequencing of cyanobaciteial culture collection at National Institute for Environmental Studies (NIES).</title>
        <authorList>
            <person name="Hirose Y."/>
            <person name="Shimura Y."/>
            <person name="Fujisawa T."/>
            <person name="Nakamura Y."/>
            <person name="Kawachi M."/>
        </authorList>
    </citation>
    <scope>NUCLEOTIDE SEQUENCE [LARGE SCALE GENOMIC DNA]</scope>
    <source>
        <strain evidence="2 3">NIES-806</strain>
    </source>
</reference>
<keyword evidence="3" id="KW-1185">Reference proteome</keyword>
<dbReference type="KEGG" id="dcm:NIES806_09460"/>
<dbReference type="CDD" id="cd00761">
    <property type="entry name" value="Glyco_tranf_GTA_type"/>
    <property type="match status" value="1"/>
</dbReference>
<dbReference type="RefSeq" id="WP_096664635.1">
    <property type="nucleotide sequence ID" value="NZ_AP018316.1"/>
</dbReference>
<sequence length="322" mass="36759">MQKLLTIAIPTYNRAALLDKQLAWLATAIKGFESECEIIISDNCSTDNTPGVLKKWQPAFSNTVFIVNRNRENIGLMPNIAFCLQAAGSKYIWTVGDDDPIQERTLGYVVNKIKENPSLSLMFLNCCGRDKNTNKVLVEHWFPSDSDEIIVDSKPVFQRYLQGSFGGVLFMTATIYNTELVQQALQNWTTSCKNLASQAYWTGFCAAHGNIIVTQDNYLECTMHASSLEENPRWSLMMRYVYIPEIYLKLLNLGYSAKFCQGMILENIFKLSDWKILFGAFRRWPILATNIIISYLQLIGKFIYQLNFNQKKSAIDISRISN</sequence>
<dbReference type="PANTHER" id="PTHR22916:SF3">
    <property type="entry name" value="UDP-GLCNAC:BETAGAL BETA-1,3-N-ACETYLGLUCOSAMINYLTRANSFERASE-LIKE PROTEIN 1"/>
    <property type="match status" value="1"/>
</dbReference>
<dbReference type="InterPro" id="IPR001173">
    <property type="entry name" value="Glyco_trans_2-like"/>
</dbReference>
<dbReference type="Gene3D" id="3.90.550.10">
    <property type="entry name" value="Spore Coat Polysaccharide Biosynthesis Protein SpsA, Chain A"/>
    <property type="match status" value="1"/>
</dbReference>
<evidence type="ECO:0000259" key="1">
    <source>
        <dbReference type="Pfam" id="PF00535"/>
    </source>
</evidence>
<accession>A0A1Z4UZZ6</accession>
<dbReference type="GO" id="GO:0016758">
    <property type="term" value="F:hexosyltransferase activity"/>
    <property type="evidence" value="ECO:0007669"/>
    <property type="project" value="UniProtKB-ARBA"/>
</dbReference>
<proteinExistence type="predicted"/>
<dbReference type="Pfam" id="PF00535">
    <property type="entry name" value="Glycos_transf_2"/>
    <property type="match status" value="1"/>
</dbReference>
<organism evidence="2 3">
    <name type="scientific">Dolichospermum compactum NIES-806</name>
    <dbReference type="NCBI Taxonomy" id="1973481"/>
    <lineage>
        <taxon>Bacteria</taxon>
        <taxon>Bacillati</taxon>
        <taxon>Cyanobacteriota</taxon>
        <taxon>Cyanophyceae</taxon>
        <taxon>Nostocales</taxon>
        <taxon>Aphanizomenonaceae</taxon>
        <taxon>Dolichospermum</taxon>
        <taxon>Dolichospermum compactum</taxon>
    </lineage>
</organism>
<dbReference type="SUPFAM" id="SSF53448">
    <property type="entry name" value="Nucleotide-diphospho-sugar transferases"/>
    <property type="match status" value="1"/>
</dbReference>
<gene>
    <name evidence="2" type="ORF">NIES806_09460</name>
</gene>
<dbReference type="InterPro" id="IPR029044">
    <property type="entry name" value="Nucleotide-diphossugar_trans"/>
</dbReference>
<name>A0A1Z4UZZ6_9CYAN</name>
<dbReference type="Proteomes" id="UP000218702">
    <property type="component" value="Chromosome"/>
</dbReference>